<protein>
    <submittedName>
        <fullName evidence="1">Uncharacterized protein</fullName>
    </submittedName>
</protein>
<sequence>MQLVPGGSPDPECVVVCKIAFVSAVKLADLKKNADEQESLVFATLAGDLVLREGVEFIHGLIWWLVHSLYLSGSSVFWAVTGVCSPLVLLLESIH</sequence>
<dbReference type="Proteomes" id="UP001060215">
    <property type="component" value="Chromosome 6"/>
</dbReference>
<proteinExistence type="predicted"/>
<accession>A0ACC0I9D6</accession>
<evidence type="ECO:0000313" key="2">
    <source>
        <dbReference type="Proteomes" id="UP001060215"/>
    </source>
</evidence>
<reference evidence="1 2" key="1">
    <citation type="journal article" date="2022" name="Plant J.">
        <title>Chromosome-level genome of Camellia lanceoleosa provides a valuable resource for understanding genome evolution and self-incompatibility.</title>
        <authorList>
            <person name="Gong W."/>
            <person name="Xiao S."/>
            <person name="Wang L."/>
            <person name="Liao Z."/>
            <person name="Chang Y."/>
            <person name="Mo W."/>
            <person name="Hu G."/>
            <person name="Li W."/>
            <person name="Zhao G."/>
            <person name="Zhu H."/>
            <person name="Hu X."/>
            <person name="Ji K."/>
            <person name="Xiang X."/>
            <person name="Song Q."/>
            <person name="Yuan D."/>
            <person name="Jin S."/>
            <person name="Zhang L."/>
        </authorList>
    </citation>
    <scope>NUCLEOTIDE SEQUENCE [LARGE SCALE GENOMIC DNA]</scope>
    <source>
        <strain evidence="1">SQ_2022a</strain>
    </source>
</reference>
<dbReference type="EMBL" id="CM045763">
    <property type="protein sequence ID" value="KAI8021372.1"/>
    <property type="molecule type" value="Genomic_DNA"/>
</dbReference>
<gene>
    <name evidence="1" type="ORF">LOK49_LG03G02924</name>
</gene>
<evidence type="ECO:0000313" key="1">
    <source>
        <dbReference type="EMBL" id="KAI8021372.1"/>
    </source>
</evidence>
<comment type="caution">
    <text evidence="1">The sequence shown here is derived from an EMBL/GenBank/DDBJ whole genome shotgun (WGS) entry which is preliminary data.</text>
</comment>
<name>A0ACC0I9D6_9ERIC</name>
<keyword evidence="2" id="KW-1185">Reference proteome</keyword>
<organism evidence="1 2">
    <name type="scientific">Camellia lanceoleosa</name>
    <dbReference type="NCBI Taxonomy" id="1840588"/>
    <lineage>
        <taxon>Eukaryota</taxon>
        <taxon>Viridiplantae</taxon>
        <taxon>Streptophyta</taxon>
        <taxon>Embryophyta</taxon>
        <taxon>Tracheophyta</taxon>
        <taxon>Spermatophyta</taxon>
        <taxon>Magnoliopsida</taxon>
        <taxon>eudicotyledons</taxon>
        <taxon>Gunneridae</taxon>
        <taxon>Pentapetalae</taxon>
        <taxon>asterids</taxon>
        <taxon>Ericales</taxon>
        <taxon>Theaceae</taxon>
        <taxon>Camellia</taxon>
    </lineage>
</organism>